<name>A0ABP7MA68_9GAMM</name>
<accession>A0ABP7MA68</accession>
<dbReference type="Pfam" id="PF05635">
    <property type="entry name" value="23S_rRNA_IVP"/>
    <property type="match status" value="1"/>
</dbReference>
<feature type="compositionally biased region" description="Polar residues" evidence="1">
    <location>
        <begin position="132"/>
        <end position="142"/>
    </location>
</feature>
<proteinExistence type="predicted"/>
<dbReference type="Proteomes" id="UP001501727">
    <property type="component" value="Unassembled WGS sequence"/>
</dbReference>
<comment type="caution">
    <text evidence="2">The sequence shown here is derived from an EMBL/GenBank/DDBJ whole genome shotgun (WGS) entry which is preliminary data.</text>
</comment>
<keyword evidence="3" id="KW-1185">Reference proteome</keyword>
<dbReference type="NCBIfam" id="TIGR02436">
    <property type="entry name" value="four helix bundle protein"/>
    <property type="match status" value="1"/>
</dbReference>
<dbReference type="PANTHER" id="PTHR38471">
    <property type="entry name" value="FOUR HELIX BUNDLE PROTEIN"/>
    <property type="match status" value="1"/>
</dbReference>
<dbReference type="InterPro" id="IPR012657">
    <property type="entry name" value="23S_rRNA-intervening_sequence"/>
</dbReference>
<evidence type="ECO:0000313" key="3">
    <source>
        <dbReference type="Proteomes" id="UP001501727"/>
    </source>
</evidence>
<dbReference type="PANTHER" id="PTHR38471:SF2">
    <property type="entry name" value="FOUR HELIX BUNDLE PROTEIN"/>
    <property type="match status" value="1"/>
</dbReference>
<protein>
    <submittedName>
        <fullName evidence="2">Four helix bundle protein</fullName>
    </submittedName>
</protein>
<sequence>MSISHFRELDVWQLAMTLARQVYAITAGFPREERYGLSSQLQRSAVSIPSNIAEGNARGSTRDYARFVSIAQGSCAELQTQLLLASDLYAEQAPAIAKALDSCDRASQMLLRLSQALSRKLESGSRVPNPGSRVSETSQDYL</sequence>
<dbReference type="SUPFAM" id="SSF158446">
    <property type="entry name" value="IVS-encoded protein-like"/>
    <property type="match status" value="1"/>
</dbReference>
<evidence type="ECO:0000256" key="1">
    <source>
        <dbReference type="SAM" id="MobiDB-lite"/>
    </source>
</evidence>
<evidence type="ECO:0000313" key="2">
    <source>
        <dbReference type="EMBL" id="GAA3918041.1"/>
    </source>
</evidence>
<dbReference type="EMBL" id="BAAAZU010000004">
    <property type="protein sequence ID" value="GAA3918041.1"/>
    <property type="molecule type" value="Genomic_DNA"/>
</dbReference>
<dbReference type="RefSeq" id="WP_344758824.1">
    <property type="nucleotide sequence ID" value="NZ_BAAAZU010000004.1"/>
</dbReference>
<dbReference type="InterPro" id="IPR036583">
    <property type="entry name" value="23S_rRNA_IVS_sf"/>
</dbReference>
<feature type="region of interest" description="Disordered" evidence="1">
    <location>
        <begin position="122"/>
        <end position="142"/>
    </location>
</feature>
<reference evidence="3" key="1">
    <citation type="journal article" date="2019" name="Int. J. Syst. Evol. Microbiol.">
        <title>The Global Catalogue of Microorganisms (GCM) 10K type strain sequencing project: providing services to taxonomists for standard genome sequencing and annotation.</title>
        <authorList>
            <consortium name="The Broad Institute Genomics Platform"/>
            <consortium name="The Broad Institute Genome Sequencing Center for Infectious Disease"/>
            <person name="Wu L."/>
            <person name="Ma J."/>
        </authorList>
    </citation>
    <scope>NUCLEOTIDE SEQUENCE [LARGE SCALE GENOMIC DNA]</scope>
    <source>
        <strain evidence="3">JCM 16916</strain>
    </source>
</reference>
<gene>
    <name evidence="2" type="ORF">GCM10022229_09570</name>
</gene>
<dbReference type="Gene3D" id="1.20.1440.60">
    <property type="entry name" value="23S rRNA-intervening sequence"/>
    <property type="match status" value="1"/>
</dbReference>
<organism evidence="2 3">
    <name type="scientific">Luteimonas lutimaris</name>
    <dbReference type="NCBI Taxonomy" id="698645"/>
    <lineage>
        <taxon>Bacteria</taxon>
        <taxon>Pseudomonadati</taxon>
        <taxon>Pseudomonadota</taxon>
        <taxon>Gammaproteobacteria</taxon>
        <taxon>Lysobacterales</taxon>
        <taxon>Lysobacteraceae</taxon>
        <taxon>Luteimonas</taxon>
    </lineage>
</organism>
<dbReference type="CDD" id="cd16377">
    <property type="entry name" value="23S_rRNA_IVP_like"/>
    <property type="match status" value="1"/>
</dbReference>